<dbReference type="Proteomes" id="UP000032180">
    <property type="component" value="Chromosome 7"/>
</dbReference>
<organism evidence="1 2">
    <name type="scientific">Leersia perrieri</name>
    <dbReference type="NCBI Taxonomy" id="77586"/>
    <lineage>
        <taxon>Eukaryota</taxon>
        <taxon>Viridiplantae</taxon>
        <taxon>Streptophyta</taxon>
        <taxon>Embryophyta</taxon>
        <taxon>Tracheophyta</taxon>
        <taxon>Spermatophyta</taxon>
        <taxon>Magnoliopsida</taxon>
        <taxon>Liliopsida</taxon>
        <taxon>Poales</taxon>
        <taxon>Poaceae</taxon>
        <taxon>BOP clade</taxon>
        <taxon>Oryzoideae</taxon>
        <taxon>Oryzeae</taxon>
        <taxon>Oryzinae</taxon>
        <taxon>Leersia</taxon>
    </lineage>
</organism>
<reference evidence="2" key="2">
    <citation type="submission" date="2013-12" db="EMBL/GenBank/DDBJ databases">
        <authorList>
            <person name="Yu Y."/>
            <person name="Lee S."/>
            <person name="de Baynast K."/>
            <person name="Wissotski M."/>
            <person name="Liu L."/>
            <person name="Talag J."/>
            <person name="Goicoechea J."/>
            <person name="Angelova A."/>
            <person name="Jetty R."/>
            <person name="Kudrna D."/>
            <person name="Golser W."/>
            <person name="Rivera L."/>
            <person name="Zhang J."/>
            <person name="Wing R."/>
        </authorList>
    </citation>
    <scope>NUCLEOTIDE SEQUENCE</scope>
</reference>
<accession>A0A0D9WZM3</accession>
<keyword evidence="2" id="KW-1185">Reference proteome</keyword>
<name>A0A0D9WZM3_9ORYZ</name>
<proteinExistence type="predicted"/>
<evidence type="ECO:0000313" key="1">
    <source>
        <dbReference type="EnsemblPlants" id="LPERR07G14170.1"/>
    </source>
</evidence>
<dbReference type="AlphaFoldDB" id="A0A0D9WZM3"/>
<dbReference type="HOGENOM" id="CLU_2362769_0_0_1"/>
<reference evidence="1 2" key="1">
    <citation type="submission" date="2012-08" db="EMBL/GenBank/DDBJ databases">
        <title>Oryza genome evolution.</title>
        <authorList>
            <person name="Wing R.A."/>
        </authorList>
    </citation>
    <scope>NUCLEOTIDE SEQUENCE</scope>
</reference>
<sequence length="96" mass="11450">MEEEFPSLFSFTQNEDISVFSILEAEHMDEIFNLPLSMGAYQELIAWQEVRNNHIFKGINATLHIWKRNFKEDIALLWHRVKHTNQASFQLWIDSL</sequence>
<reference evidence="1" key="3">
    <citation type="submission" date="2015-04" db="UniProtKB">
        <authorList>
            <consortium name="EnsemblPlants"/>
        </authorList>
    </citation>
    <scope>IDENTIFICATION</scope>
</reference>
<dbReference type="EnsemblPlants" id="LPERR07G14170.1">
    <property type="protein sequence ID" value="LPERR07G14170.1"/>
    <property type="gene ID" value="LPERR07G14170"/>
</dbReference>
<dbReference type="Gramene" id="LPERR07G14170.1">
    <property type="protein sequence ID" value="LPERR07G14170.1"/>
    <property type="gene ID" value="LPERR07G14170"/>
</dbReference>
<evidence type="ECO:0000313" key="2">
    <source>
        <dbReference type="Proteomes" id="UP000032180"/>
    </source>
</evidence>
<protein>
    <submittedName>
        <fullName evidence="1">Uncharacterized protein</fullName>
    </submittedName>
</protein>